<name>A0A286RE29_9BACT</name>
<protein>
    <submittedName>
        <fullName evidence="2">Uncharacterized protein</fullName>
    </submittedName>
</protein>
<dbReference type="RefSeq" id="WP_095414603.1">
    <property type="nucleotide sequence ID" value="NZ_CP018477.1"/>
</dbReference>
<dbReference type="Proteomes" id="UP000215086">
    <property type="component" value="Chromosome"/>
</dbReference>
<dbReference type="EMBL" id="CP018477">
    <property type="protein sequence ID" value="ASV74218.1"/>
    <property type="molecule type" value="Genomic_DNA"/>
</dbReference>
<dbReference type="OrthoDB" id="277106at2"/>
<accession>A0A286RE29</accession>
<organism evidence="2 3">
    <name type="scientific">Thermogutta terrifontis</name>
    <dbReference type="NCBI Taxonomy" id="1331910"/>
    <lineage>
        <taxon>Bacteria</taxon>
        <taxon>Pseudomonadati</taxon>
        <taxon>Planctomycetota</taxon>
        <taxon>Planctomycetia</taxon>
        <taxon>Pirellulales</taxon>
        <taxon>Thermoguttaceae</taxon>
        <taxon>Thermogutta</taxon>
    </lineage>
</organism>
<evidence type="ECO:0000313" key="3">
    <source>
        <dbReference type="Proteomes" id="UP000215086"/>
    </source>
</evidence>
<dbReference type="KEGG" id="ttf:THTE_1616"/>
<sequence>MDQQAPQTMEQSGQPSLPRQKKSSGFARVRLGSRRTRESLRVDLAVTEHEMACTVTLAGESVIVGNWHSSVEVDGEIPEPTSPWKEVCQFADREAHHREYERKLAPGIRQQRQITVCPIDGFVLFAETFLSPKQRDWVYNLRFSVSEDVELRTARETHEILVSGAGVKGLILPLAFPEWKQGFNQGSITIIDNEIRMGYRITGRRFFFPVFLALWRVEHKLATAEDGENQPDGLPEFTWRHLTVSECLRKVTNEEAVGYRIQIGDRQWVLYRSLTPPANRAVLGKNLISESLLGRFKLDGTISPLVEVELDDEKESD</sequence>
<feature type="compositionally biased region" description="Polar residues" evidence="1">
    <location>
        <begin position="1"/>
        <end position="17"/>
    </location>
</feature>
<evidence type="ECO:0000313" key="2">
    <source>
        <dbReference type="EMBL" id="ASV74218.1"/>
    </source>
</evidence>
<keyword evidence="3" id="KW-1185">Reference proteome</keyword>
<gene>
    <name evidence="2" type="ORF">THTE_1616</name>
</gene>
<feature type="region of interest" description="Disordered" evidence="1">
    <location>
        <begin position="1"/>
        <end position="30"/>
    </location>
</feature>
<proteinExistence type="predicted"/>
<evidence type="ECO:0000256" key="1">
    <source>
        <dbReference type="SAM" id="MobiDB-lite"/>
    </source>
</evidence>
<dbReference type="AlphaFoldDB" id="A0A286RE29"/>
<reference evidence="2 3" key="1">
    <citation type="journal article" name="Front. Microbiol.">
        <title>Sugar Metabolism of the First Thermophilic Planctomycete Thermogutta terrifontis: Comparative Genomic and Transcriptomic Approaches.</title>
        <authorList>
            <person name="Elcheninov A.G."/>
            <person name="Menzel P."/>
            <person name="Gudbergsdottir S.R."/>
            <person name="Slesarev A.I."/>
            <person name="Kadnikov V.V."/>
            <person name="Krogh A."/>
            <person name="Bonch-Osmolovskaya E.A."/>
            <person name="Peng X."/>
            <person name="Kublanov I.V."/>
        </authorList>
    </citation>
    <scope>NUCLEOTIDE SEQUENCE [LARGE SCALE GENOMIC DNA]</scope>
    <source>
        <strain evidence="2 3">R1</strain>
    </source>
</reference>